<dbReference type="eggNOG" id="ENOG5031FJS">
    <property type="taxonomic scope" value="Bacteria"/>
</dbReference>
<accession>F2NTP9</accession>
<protein>
    <recommendedName>
        <fullName evidence="1">DUF4469 domain-containing protein</fullName>
    </recommendedName>
</protein>
<name>F2NTP9_TRES6</name>
<dbReference type="Pfam" id="PF14734">
    <property type="entry name" value="DUF4469"/>
    <property type="match status" value="1"/>
</dbReference>
<reference evidence="3" key="2">
    <citation type="submission" date="2011-04" db="EMBL/GenBank/DDBJ databases">
        <title>The complete genome of chromosome of Treponema succinifaciens DSM 2489.</title>
        <authorList>
            <person name="Lucas S."/>
            <person name="Copeland A."/>
            <person name="Lapidus A."/>
            <person name="Bruce D."/>
            <person name="Goodwin L."/>
            <person name="Pitluck S."/>
            <person name="Peters L."/>
            <person name="Kyrpides N."/>
            <person name="Mavromatis K."/>
            <person name="Ivanova N."/>
            <person name="Ovchinnikova G."/>
            <person name="Teshima H."/>
            <person name="Detter J.C."/>
            <person name="Tapia R."/>
            <person name="Han C."/>
            <person name="Land M."/>
            <person name="Hauser L."/>
            <person name="Markowitz V."/>
            <person name="Cheng J.-F."/>
            <person name="Hugenholtz P."/>
            <person name="Woyke T."/>
            <person name="Wu D."/>
            <person name="Gronow S."/>
            <person name="Wellnitz S."/>
            <person name="Brambilla E."/>
            <person name="Klenk H.-P."/>
            <person name="Eisen J.A."/>
        </authorList>
    </citation>
    <scope>NUCLEOTIDE SEQUENCE [LARGE SCALE GENOMIC DNA]</scope>
    <source>
        <strain evidence="3">ATCC 33096 / DSM 2489 / 6091</strain>
    </source>
</reference>
<gene>
    <name evidence="2" type="ordered locus">Tresu_2239</name>
</gene>
<dbReference type="EMBL" id="CP002631">
    <property type="protein sequence ID" value="AEB15108.1"/>
    <property type="molecule type" value="Genomic_DNA"/>
</dbReference>
<dbReference type="AlphaFoldDB" id="F2NTP9"/>
<dbReference type="Gene3D" id="2.70.50.70">
    <property type="match status" value="1"/>
</dbReference>
<dbReference type="STRING" id="869209.Tresu_2239"/>
<reference evidence="2 3" key="1">
    <citation type="journal article" date="2011" name="Stand. Genomic Sci.">
        <title>Complete genome sequence of Treponema succinifaciens type strain (6091).</title>
        <authorList>
            <person name="Han C."/>
            <person name="Gronow S."/>
            <person name="Teshima H."/>
            <person name="Lapidus A."/>
            <person name="Nolan M."/>
            <person name="Lucas S."/>
            <person name="Hammon N."/>
            <person name="Deshpande S."/>
            <person name="Cheng J.F."/>
            <person name="Zeytun A."/>
            <person name="Tapia R."/>
            <person name="Goodwin L."/>
            <person name="Pitluck S."/>
            <person name="Liolios K."/>
            <person name="Pagani I."/>
            <person name="Ivanova N."/>
            <person name="Mavromatis K."/>
            <person name="Mikhailova N."/>
            <person name="Huntemann M."/>
            <person name="Pati A."/>
            <person name="Chen A."/>
            <person name="Palaniappan K."/>
            <person name="Land M."/>
            <person name="Hauser L."/>
            <person name="Brambilla E.M."/>
            <person name="Rohde M."/>
            <person name="Goker M."/>
            <person name="Woyke T."/>
            <person name="Bristow J."/>
            <person name="Eisen J.A."/>
            <person name="Markowitz V."/>
            <person name="Hugenholtz P."/>
            <person name="Kyrpides N.C."/>
            <person name="Klenk H.P."/>
            <person name="Detter J.C."/>
        </authorList>
    </citation>
    <scope>NUCLEOTIDE SEQUENCE [LARGE SCALE GENOMIC DNA]</scope>
    <source>
        <strain evidence="3">ATCC 33096 / DSM 2489 / 6091</strain>
    </source>
</reference>
<dbReference type="KEGG" id="tsu:Tresu_2239"/>
<dbReference type="Proteomes" id="UP000006852">
    <property type="component" value="Chromosome"/>
</dbReference>
<sequence>MNDKKNSLTDKVNVTMHPVALSEKDISYAKVQRETAYIGNVIDSILKYNKTLDRETLLFTAGLFRNGILELLQTGKAVDLLEMGILYIKPDGGMETASPGINDVPSMKVAFTPSELALEAVKGVSVAADVTATTAPEITEVFDMHTRKKGTEITSGQTVRIKGKRLKVAGNNDETGVFLASCNENGKYSENISEWIQIKSDELIDNTGSVLLFNVPVEAKSGTYRLIVRTAYGSGTRINKTVRAGIHSETITVST</sequence>
<dbReference type="InterPro" id="IPR027824">
    <property type="entry name" value="DUF4469"/>
</dbReference>
<evidence type="ECO:0000259" key="1">
    <source>
        <dbReference type="Pfam" id="PF14734"/>
    </source>
</evidence>
<keyword evidence="3" id="KW-1185">Reference proteome</keyword>
<dbReference type="CDD" id="cd12843">
    <property type="entry name" value="Bvu_2165_C_like"/>
    <property type="match status" value="1"/>
</dbReference>
<evidence type="ECO:0000313" key="3">
    <source>
        <dbReference type="Proteomes" id="UP000006852"/>
    </source>
</evidence>
<dbReference type="GeneID" id="302999355"/>
<organism evidence="2 3">
    <name type="scientific">Treponema succinifaciens (strain ATCC 33096 / DSM 2489 / 6091)</name>
    <dbReference type="NCBI Taxonomy" id="869209"/>
    <lineage>
        <taxon>Bacteria</taxon>
        <taxon>Pseudomonadati</taxon>
        <taxon>Spirochaetota</taxon>
        <taxon>Spirochaetia</taxon>
        <taxon>Spirochaetales</taxon>
        <taxon>Treponemataceae</taxon>
        <taxon>Treponema</taxon>
    </lineage>
</organism>
<evidence type="ECO:0000313" key="2">
    <source>
        <dbReference type="EMBL" id="AEB15108.1"/>
    </source>
</evidence>
<dbReference type="OrthoDB" id="358054at2"/>
<dbReference type="RefSeq" id="WP_013702360.1">
    <property type="nucleotide sequence ID" value="NC_015385.1"/>
</dbReference>
<dbReference type="HOGENOM" id="CLU_095355_0_0_12"/>
<proteinExistence type="predicted"/>
<feature type="domain" description="DUF4469" evidence="1">
    <location>
        <begin position="137"/>
        <end position="244"/>
    </location>
</feature>